<dbReference type="PhylomeDB" id="B3RLU8"/>
<feature type="compositionally biased region" description="Acidic residues" evidence="7">
    <location>
        <begin position="408"/>
        <end position="420"/>
    </location>
</feature>
<accession>B3RLU8</accession>
<evidence type="ECO:0000256" key="2">
    <source>
        <dbReference type="ARBA" id="ARBA00007844"/>
    </source>
</evidence>
<comment type="subcellular location">
    <subcellularLocation>
        <location evidence="1">Nucleus</location>
    </subcellularLocation>
</comment>
<keyword evidence="4" id="KW-0226">DNA condensation</keyword>
<dbReference type="RefSeq" id="XP_002108789.1">
    <property type="nucleotide sequence ID" value="XM_002108753.1"/>
</dbReference>
<dbReference type="InterPro" id="IPR009378">
    <property type="entry name" value="H2_N"/>
</dbReference>
<dbReference type="eggNOG" id="KOG2359">
    <property type="taxonomic scope" value="Eukaryota"/>
</dbReference>
<evidence type="ECO:0000313" key="12">
    <source>
        <dbReference type="Proteomes" id="UP000009022"/>
    </source>
</evidence>
<dbReference type="AlphaFoldDB" id="B3RLU8"/>
<dbReference type="STRING" id="10228.B3RLU8"/>
<feature type="domain" description="Condensin-2 complex subunit H2 C-terminal" evidence="9">
    <location>
        <begin position="457"/>
        <end position="607"/>
    </location>
</feature>
<evidence type="ECO:0000259" key="10">
    <source>
        <dbReference type="Pfam" id="PF16869"/>
    </source>
</evidence>
<dbReference type="GeneID" id="6749266"/>
<organism evidence="11 12">
    <name type="scientific">Trichoplax adhaerens</name>
    <name type="common">Trichoplax reptans</name>
    <dbReference type="NCBI Taxonomy" id="10228"/>
    <lineage>
        <taxon>Eukaryota</taxon>
        <taxon>Metazoa</taxon>
        <taxon>Placozoa</taxon>
        <taxon>Uniplacotomia</taxon>
        <taxon>Trichoplacea</taxon>
        <taxon>Trichoplacidae</taxon>
        <taxon>Trichoplax</taxon>
    </lineage>
</organism>
<dbReference type="OrthoDB" id="10038475at2759"/>
<keyword evidence="12" id="KW-1185">Reference proteome</keyword>
<reference evidence="11 12" key="1">
    <citation type="journal article" date="2008" name="Nature">
        <title>The Trichoplax genome and the nature of placozoans.</title>
        <authorList>
            <person name="Srivastava M."/>
            <person name="Begovic E."/>
            <person name="Chapman J."/>
            <person name="Putnam N.H."/>
            <person name="Hellsten U."/>
            <person name="Kawashima T."/>
            <person name="Kuo A."/>
            <person name="Mitros T."/>
            <person name="Salamov A."/>
            <person name="Carpenter M.L."/>
            <person name="Signorovitch A.Y."/>
            <person name="Moreno M.A."/>
            <person name="Kamm K."/>
            <person name="Grimwood J."/>
            <person name="Schmutz J."/>
            <person name="Shapiro H."/>
            <person name="Grigoriev I.V."/>
            <person name="Buss L.W."/>
            <person name="Schierwater B."/>
            <person name="Dellaporta S.L."/>
            <person name="Rokhsar D.S."/>
        </authorList>
    </citation>
    <scope>NUCLEOTIDE SEQUENCE [LARGE SCALE GENOMIC DNA]</scope>
    <source>
        <strain evidence="11 12">Grell-BS-1999</strain>
    </source>
</reference>
<comment type="similarity">
    <text evidence="2">Belongs to the CND2 H2 (condensin-2 subunit 2) family.</text>
</comment>
<dbReference type="GO" id="GO:0003682">
    <property type="term" value="F:chromatin binding"/>
    <property type="evidence" value="ECO:0000318"/>
    <property type="project" value="GO_Central"/>
</dbReference>
<proteinExistence type="inferred from homology"/>
<dbReference type="GO" id="GO:0005634">
    <property type="term" value="C:nucleus"/>
    <property type="evidence" value="ECO:0000318"/>
    <property type="project" value="GO_Central"/>
</dbReference>
<dbReference type="HOGENOM" id="CLU_010569_0_0_1"/>
<dbReference type="InParanoid" id="B3RLU8"/>
<evidence type="ECO:0000259" key="9">
    <source>
        <dbReference type="Pfam" id="PF16858"/>
    </source>
</evidence>
<name>B3RLU8_TRIAD</name>
<feature type="domain" description="Condensin II complex subunit H2 N-terminal" evidence="8">
    <location>
        <begin position="7"/>
        <end position="124"/>
    </location>
</feature>
<dbReference type="FunCoup" id="B3RLU8">
    <property type="interactions" value="1557"/>
</dbReference>
<gene>
    <name evidence="11" type="ORF">TRIADDRAFT_52130</name>
</gene>
<feature type="region of interest" description="Disordered" evidence="7">
    <location>
        <begin position="389"/>
        <end position="423"/>
    </location>
</feature>
<dbReference type="Pfam" id="PF16869">
    <property type="entry name" value="CNDH2_M"/>
    <property type="match status" value="1"/>
</dbReference>
<dbReference type="GO" id="GO:0010032">
    <property type="term" value="P:meiotic chromosome condensation"/>
    <property type="evidence" value="ECO:0000318"/>
    <property type="project" value="GO_Central"/>
</dbReference>
<dbReference type="GO" id="GO:0000796">
    <property type="term" value="C:condensin complex"/>
    <property type="evidence" value="ECO:0000318"/>
    <property type="project" value="GO_Central"/>
</dbReference>
<evidence type="ECO:0000256" key="5">
    <source>
        <dbReference type="ARBA" id="ARBA00023242"/>
    </source>
</evidence>
<evidence type="ECO:0000256" key="3">
    <source>
        <dbReference type="ARBA" id="ARBA00016903"/>
    </source>
</evidence>
<dbReference type="Pfam" id="PF16858">
    <property type="entry name" value="CNDH2_C"/>
    <property type="match status" value="1"/>
</dbReference>
<evidence type="ECO:0000313" key="11">
    <source>
        <dbReference type="EMBL" id="EDV29587.1"/>
    </source>
</evidence>
<evidence type="ECO:0000256" key="6">
    <source>
        <dbReference type="ARBA" id="ARBA00030479"/>
    </source>
</evidence>
<evidence type="ECO:0000256" key="7">
    <source>
        <dbReference type="SAM" id="MobiDB-lite"/>
    </source>
</evidence>
<protein>
    <recommendedName>
        <fullName evidence="3">Condensin-2 complex subunit H2</fullName>
    </recommendedName>
    <alternativeName>
        <fullName evidence="6">Non-SMC condensin II complex subunit H2</fullName>
    </alternativeName>
</protein>
<dbReference type="InterPro" id="IPR031737">
    <property type="entry name" value="CNDH2_C"/>
</dbReference>
<dbReference type="Pfam" id="PF06278">
    <property type="entry name" value="CNDH2_N"/>
    <property type="match status" value="1"/>
</dbReference>
<sequence>MEDKDGRYAYLLQPIRDLAKNWEVDVAKQLEEYLDELEQITFTFDGGTTFLNFAEAALLIQGSASVYSRKIEYLYTLVYQTLDLIAEKQRQKQPASVDDEGKDVDVTFHKLNQEEQFISLDDIKEANNIDLIEEDFENRTSSYICLRTPVSLLPTDNHKRQSDVQLLSGRGEVLGNRGDFRVNTSVIHHSGALLIDTSFQPRANRNAFTLANDGGHNNIMPFTTHNNESFISGENEDIPENDGFNSDDNTFNGGINDTLRDDLHPAIEQEPIVEDSAWQVLDPHDKDAIPERAFKASRNWRIPKNIAIDTQAIRKRKRGQISITSNQPGISIIEFCSRAACTRQNQKLLKHAMNVICEDLEYISYEFAENQHILSREINKLFKFMTSNGQDSDDHDKHDDQENNIDGGYDDDYSDQDDFGIENNYNPDQEIVNNEHNMSIDPIAIEEQNLENQIPQTYEELVKEHLNVYAKVTRQYIEDSALRSRVNEWQDRIKPALENEEKHPPFDIHTYGQSVLDSLKEKNDDAVSFEDVVSQKVLTRNTYVALYEYYSFYFRQEPYEICRLFAATLQLANNGNIEISHGGKNEKAPVNTMTVKMLSTRLPHEALMHYKAPSLDDTAQSRLN</sequence>
<dbReference type="GO" id="GO:0051306">
    <property type="term" value="P:mitotic sister chromatid separation"/>
    <property type="evidence" value="ECO:0000318"/>
    <property type="project" value="GO_Central"/>
</dbReference>
<feature type="compositionally biased region" description="Basic and acidic residues" evidence="7">
    <location>
        <begin position="392"/>
        <end position="401"/>
    </location>
</feature>
<dbReference type="CTD" id="6749266"/>
<dbReference type="PANTHER" id="PTHR14324:SF3">
    <property type="entry name" value="CONDENSIN-2 COMPLEX SUBUNIT H2"/>
    <property type="match status" value="1"/>
</dbReference>
<evidence type="ECO:0000256" key="4">
    <source>
        <dbReference type="ARBA" id="ARBA00023067"/>
    </source>
</evidence>
<dbReference type="Proteomes" id="UP000009022">
    <property type="component" value="Unassembled WGS sequence"/>
</dbReference>
<keyword evidence="5" id="KW-0539">Nucleus</keyword>
<dbReference type="OMA" id="NPYEPGN"/>
<dbReference type="KEGG" id="tad:TRIADDRAFT_52130"/>
<feature type="domain" description="Condensin II complex subunit H2 middle" evidence="10">
    <location>
        <begin position="147"/>
        <end position="198"/>
    </location>
</feature>
<dbReference type="EMBL" id="DS985241">
    <property type="protein sequence ID" value="EDV29587.1"/>
    <property type="molecule type" value="Genomic_DNA"/>
</dbReference>
<dbReference type="InterPro" id="IPR031719">
    <property type="entry name" value="H2_M"/>
</dbReference>
<evidence type="ECO:0000256" key="1">
    <source>
        <dbReference type="ARBA" id="ARBA00004123"/>
    </source>
</evidence>
<dbReference type="InterPro" id="IPR031739">
    <property type="entry name" value="Ncaph2"/>
</dbReference>
<dbReference type="PANTHER" id="PTHR14324">
    <property type="entry name" value="CONDENSIN-2 COMPLEX SUBUNIT H2"/>
    <property type="match status" value="1"/>
</dbReference>
<evidence type="ECO:0000259" key="8">
    <source>
        <dbReference type="Pfam" id="PF06278"/>
    </source>
</evidence>